<proteinExistence type="predicted"/>
<name>A0ABT1ZD37_9MICO</name>
<dbReference type="PANTHER" id="PTHR35525:SF3">
    <property type="entry name" value="BLL6575 PROTEIN"/>
    <property type="match status" value="1"/>
</dbReference>
<sequence>MSTGQWMHPADGPAWFFDAGAESLDFAYTGDMGRGVPAWERLHSPHDLGAWLAEHVTTAPADEPGERDLADALILRAALTRLYIAAADGQPLAPDDIDTLNLFAATPDVPPALDGGRRQAGAGRIRAAQALSMLAREAVVNLAGRSDGRIRRCDADDCRMVYRDESRTDSRRWCSMQRCGNRAKVRAHRARSARGGGHF</sequence>
<dbReference type="Gene3D" id="1.10.3300.10">
    <property type="entry name" value="Jann2411-like domain"/>
    <property type="match status" value="1"/>
</dbReference>
<comment type="caution">
    <text evidence="2">The sequence shown here is derived from an EMBL/GenBank/DDBJ whole genome shotgun (WGS) entry which is preliminary data.</text>
</comment>
<reference evidence="2 3" key="1">
    <citation type="submission" date="2022-08" db="EMBL/GenBank/DDBJ databases">
        <authorList>
            <person name="Li F."/>
        </authorList>
    </citation>
    <scope>NUCLEOTIDE SEQUENCE [LARGE SCALE GENOMIC DNA]</scope>
    <source>
        <strain evidence="2 3">10F1B-8-1</strain>
    </source>
</reference>
<dbReference type="Pfam" id="PF11706">
    <property type="entry name" value="zf-CGNR"/>
    <property type="match status" value="1"/>
</dbReference>
<evidence type="ECO:0000259" key="1">
    <source>
        <dbReference type="Pfam" id="PF11706"/>
    </source>
</evidence>
<evidence type="ECO:0000313" key="2">
    <source>
        <dbReference type="EMBL" id="MCS0498612.1"/>
    </source>
</evidence>
<dbReference type="InterPro" id="IPR023286">
    <property type="entry name" value="ABATE_dom_sf"/>
</dbReference>
<dbReference type="EMBL" id="JANTHX010000004">
    <property type="protein sequence ID" value="MCS0498612.1"/>
    <property type="molecule type" value="Genomic_DNA"/>
</dbReference>
<dbReference type="Pfam" id="PF07336">
    <property type="entry name" value="ABATE"/>
    <property type="match status" value="1"/>
</dbReference>
<dbReference type="PANTHER" id="PTHR35525">
    <property type="entry name" value="BLL6575 PROTEIN"/>
    <property type="match status" value="1"/>
</dbReference>
<dbReference type="Proteomes" id="UP001205337">
    <property type="component" value="Unassembled WGS sequence"/>
</dbReference>
<evidence type="ECO:0000313" key="3">
    <source>
        <dbReference type="Proteomes" id="UP001205337"/>
    </source>
</evidence>
<dbReference type="InterPro" id="IPR010852">
    <property type="entry name" value="ABATE"/>
</dbReference>
<protein>
    <submittedName>
        <fullName evidence="2">CGNR zinc finger domain-containing protein</fullName>
    </submittedName>
</protein>
<gene>
    <name evidence="2" type="ORF">NUH29_03485</name>
</gene>
<dbReference type="SUPFAM" id="SSF160904">
    <property type="entry name" value="Jann2411-like"/>
    <property type="match status" value="1"/>
</dbReference>
<organism evidence="2 3">
    <name type="scientific">Protaetiibacter mangrovi</name>
    <dbReference type="NCBI Taxonomy" id="2970926"/>
    <lineage>
        <taxon>Bacteria</taxon>
        <taxon>Bacillati</taxon>
        <taxon>Actinomycetota</taxon>
        <taxon>Actinomycetes</taxon>
        <taxon>Micrococcales</taxon>
        <taxon>Microbacteriaceae</taxon>
        <taxon>Protaetiibacter</taxon>
    </lineage>
</organism>
<dbReference type="RefSeq" id="WP_258797581.1">
    <property type="nucleotide sequence ID" value="NZ_JANTHX010000004.1"/>
</dbReference>
<dbReference type="InterPro" id="IPR021005">
    <property type="entry name" value="Znf_CGNR"/>
</dbReference>
<keyword evidence="3" id="KW-1185">Reference proteome</keyword>
<accession>A0ABT1ZD37</accession>
<feature type="domain" description="Zinc finger CGNR" evidence="1">
    <location>
        <begin position="149"/>
        <end position="191"/>
    </location>
</feature>